<organism evidence="4">
    <name type="scientific">Culex tarsalis</name>
    <name type="common">Encephalitis mosquito</name>
    <dbReference type="NCBI Taxonomy" id="7177"/>
    <lineage>
        <taxon>Eukaryota</taxon>
        <taxon>Metazoa</taxon>
        <taxon>Ecdysozoa</taxon>
        <taxon>Arthropoda</taxon>
        <taxon>Hexapoda</taxon>
        <taxon>Insecta</taxon>
        <taxon>Pterygota</taxon>
        <taxon>Neoptera</taxon>
        <taxon>Endopterygota</taxon>
        <taxon>Diptera</taxon>
        <taxon>Nematocera</taxon>
        <taxon>Culicoidea</taxon>
        <taxon>Culicidae</taxon>
        <taxon>Culicinae</taxon>
        <taxon>Culicini</taxon>
        <taxon>Culex</taxon>
        <taxon>Culex</taxon>
    </lineage>
</organism>
<evidence type="ECO:0000256" key="1">
    <source>
        <dbReference type="PROSITE-ProRule" id="PRU00325"/>
    </source>
</evidence>
<keyword evidence="1" id="KW-0479">Metal-binding</keyword>
<dbReference type="PROSITE" id="PS50966">
    <property type="entry name" value="ZF_SWIM"/>
    <property type="match status" value="1"/>
</dbReference>
<evidence type="ECO:0000313" key="4">
    <source>
        <dbReference type="EMBL" id="JAV20276.1"/>
    </source>
</evidence>
<proteinExistence type="predicted"/>
<keyword evidence="1" id="KW-0862">Zinc</keyword>
<feature type="region of interest" description="Disordered" evidence="2">
    <location>
        <begin position="151"/>
        <end position="171"/>
    </location>
</feature>
<feature type="compositionally biased region" description="Polar residues" evidence="2">
    <location>
        <begin position="156"/>
        <end position="171"/>
    </location>
</feature>
<keyword evidence="1" id="KW-0863">Zinc-finger</keyword>
<evidence type="ECO:0000256" key="2">
    <source>
        <dbReference type="SAM" id="MobiDB-lite"/>
    </source>
</evidence>
<dbReference type="GO" id="GO:0097196">
    <property type="term" value="C:Shu complex"/>
    <property type="evidence" value="ECO:0007669"/>
    <property type="project" value="TreeGrafter"/>
</dbReference>
<sequence>MSSDYFVFYDTIDSLLERIQLSARSSNSGTKELPKEHLLELESLFGRALLNRTLELVYGKKPIKLYRTPDCVGQLYEVPGTDFAVVYKIFPGINYCTCKSYRFWVLQQRHQALCKHILATRLAPLVNRVCEESISPQAYLEVKAALIKERLRPATSEDSGTAGEGTSRQQP</sequence>
<dbReference type="GO" id="GO:0008270">
    <property type="term" value="F:zinc ion binding"/>
    <property type="evidence" value="ECO:0007669"/>
    <property type="project" value="UniProtKB-KW"/>
</dbReference>
<dbReference type="PANTHER" id="PTHR28498:SF1">
    <property type="entry name" value="ZINC FINGER SWIM DOMAIN-CONTAINING PROTEIN 7"/>
    <property type="match status" value="1"/>
</dbReference>
<dbReference type="AlphaFoldDB" id="A0A1Q3EY98"/>
<protein>
    <recommendedName>
        <fullName evidence="3">SWIM-type domain-containing protein</fullName>
    </recommendedName>
</protein>
<evidence type="ECO:0000259" key="3">
    <source>
        <dbReference type="PROSITE" id="PS50966"/>
    </source>
</evidence>
<dbReference type="EMBL" id="GFDL01014769">
    <property type="protein sequence ID" value="JAV20276.1"/>
    <property type="molecule type" value="Transcribed_RNA"/>
</dbReference>
<feature type="domain" description="SWIM-type" evidence="3">
    <location>
        <begin position="87"/>
        <end position="125"/>
    </location>
</feature>
<dbReference type="InterPro" id="IPR007527">
    <property type="entry name" value="Znf_SWIM"/>
</dbReference>
<dbReference type="GO" id="GO:0000724">
    <property type="term" value="P:double-strand break repair via homologous recombination"/>
    <property type="evidence" value="ECO:0007669"/>
    <property type="project" value="TreeGrafter"/>
</dbReference>
<accession>A0A1Q3EY98</accession>
<name>A0A1Q3EY98_CULTA</name>
<dbReference type="PANTHER" id="PTHR28498">
    <property type="entry name" value="ZINC FINGER SWIM DOMAIN-CONTAINING PROTEIN 7"/>
    <property type="match status" value="1"/>
</dbReference>
<reference evidence="4" key="1">
    <citation type="submission" date="2017-01" db="EMBL/GenBank/DDBJ databases">
        <title>A deep insight into the sialotranscriptome of adult male and female Cluex tarsalis mosquitoes.</title>
        <authorList>
            <person name="Ribeiro J.M."/>
            <person name="Moreira F."/>
            <person name="Bernard K.A."/>
            <person name="Calvo E."/>
        </authorList>
    </citation>
    <scope>NUCLEOTIDE SEQUENCE</scope>
    <source>
        <strain evidence="4">Kern County</strain>
        <tissue evidence="4">Salivary glands</tissue>
    </source>
</reference>